<evidence type="ECO:0000256" key="1">
    <source>
        <dbReference type="SAM" id="MobiDB-lite"/>
    </source>
</evidence>
<keyword evidence="3" id="KW-1185">Reference proteome</keyword>
<feature type="region of interest" description="Disordered" evidence="1">
    <location>
        <begin position="46"/>
        <end position="81"/>
    </location>
</feature>
<protein>
    <submittedName>
        <fullName evidence="2">Uncharacterized protein</fullName>
    </submittedName>
</protein>
<reference evidence="2 3" key="1">
    <citation type="submission" date="2015-07" db="EMBL/GenBank/DDBJ databases">
        <title>The genome of Habropoda laboriosa.</title>
        <authorList>
            <person name="Pan H."/>
            <person name="Kapheim K."/>
        </authorList>
    </citation>
    <scope>NUCLEOTIDE SEQUENCE [LARGE SCALE GENOMIC DNA]</scope>
    <source>
        <strain evidence="2">0110345459</strain>
    </source>
</reference>
<dbReference type="AlphaFoldDB" id="A0A0L7QMP5"/>
<organism evidence="2 3">
    <name type="scientific">Habropoda laboriosa</name>
    <dbReference type="NCBI Taxonomy" id="597456"/>
    <lineage>
        <taxon>Eukaryota</taxon>
        <taxon>Metazoa</taxon>
        <taxon>Ecdysozoa</taxon>
        <taxon>Arthropoda</taxon>
        <taxon>Hexapoda</taxon>
        <taxon>Insecta</taxon>
        <taxon>Pterygota</taxon>
        <taxon>Neoptera</taxon>
        <taxon>Endopterygota</taxon>
        <taxon>Hymenoptera</taxon>
        <taxon>Apocrita</taxon>
        <taxon>Aculeata</taxon>
        <taxon>Apoidea</taxon>
        <taxon>Anthophila</taxon>
        <taxon>Apidae</taxon>
        <taxon>Habropoda</taxon>
    </lineage>
</organism>
<evidence type="ECO:0000313" key="2">
    <source>
        <dbReference type="EMBL" id="KOC59897.1"/>
    </source>
</evidence>
<dbReference type="EMBL" id="KQ414883">
    <property type="protein sequence ID" value="KOC59897.1"/>
    <property type="molecule type" value="Genomic_DNA"/>
</dbReference>
<sequence>MPTCANCGGQHTANYSQCPSLLGYLAKRNTVVSRNIGLSSYPARKAPIASSSSPPLPNHPYSQIVSGDTASSAPHTSKSAAPSQVTDFQELFKEFSSFAQKVIPVVKTYVPKLVACHTIFDKIEVIKT</sequence>
<name>A0A0L7QMP5_9HYME</name>
<evidence type="ECO:0000313" key="3">
    <source>
        <dbReference type="Proteomes" id="UP000053825"/>
    </source>
</evidence>
<proteinExistence type="predicted"/>
<feature type="compositionally biased region" description="Polar residues" evidence="1">
    <location>
        <begin position="60"/>
        <end position="81"/>
    </location>
</feature>
<gene>
    <name evidence="2" type="ORF">WH47_10538</name>
</gene>
<accession>A0A0L7QMP5</accession>
<dbReference type="Proteomes" id="UP000053825">
    <property type="component" value="Unassembled WGS sequence"/>
</dbReference>